<keyword evidence="4 5" id="KW-0472">Membrane</keyword>
<feature type="transmembrane region" description="Helical" evidence="5">
    <location>
        <begin position="121"/>
        <end position="153"/>
    </location>
</feature>
<accession>A0A3M7TM72</accession>
<evidence type="ECO:0000313" key="7">
    <source>
        <dbReference type="Proteomes" id="UP000278746"/>
    </source>
</evidence>
<reference evidence="6 7" key="1">
    <citation type="submission" date="2018-10" db="EMBL/GenBank/DDBJ databases">
        <title>Bacillus Keqinensis sp. nov., a moderately halophilic bacterium isolated from a saline-alkaline lake.</title>
        <authorList>
            <person name="Wang H."/>
        </authorList>
    </citation>
    <scope>NUCLEOTIDE SEQUENCE [LARGE SCALE GENOMIC DNA]</scope>
    <source>
        <strain evidence="6 7">KQ-3</strain>
    </source>
</reference>
<evidence type="ECO:0000256" key="2">
    <source>
        <dbReference type="ARBA" id="ARBA00022692"/>
    </source>
</evidence>
<dbReference type="OrthoDB" id="7203053at2"/>
<organism evidence="6 7">
    <name type="scientific">Alteribacter keqinensis</name>
    <dbReference type="NCBI Taxonomy" id="2483800"/>
    <lineage>
        <taxon>Bacteria</taxon>
        <taxon>Bacillati</taxon>
        <taxon>Bacillota</taxon>
        <taxon>Bacilli</taxon>
        <taxon>Bacillales</taxon>
        <taxon>Bacillaceae</taxon>
        <taxon>Alteribacter</taxon>
    </lineage>
</organism>
<keyword evidence="2 5" id="KW-0812">Transmembrane</keyword>
<dbReference type="InterPro" id="IPR052527">
    <property type="entry name" value="Metal_cation-efflux_comp"/>
</dbReference>
<dbReference type="AlphaFoldDB" id="A0A3M7TM72"/>
<dbReference type="RefSeq" id="WP_122900427.1">
    <property type="nucleotide sequence ID" value="NZ_RHIB01000003.1"/>
</dbReference>
<evidence type="ECO:0008006" key="8">
    <source>
        <dbReference type="Google" id="ProtNLM"/>
    </source>
</evidence>
<dbReference type="Gene3D" id="1.20.120.1630">
    <property type="match status" value="1"/>
</dbReference>
<evidence type="ECO:0000256" key="3">
    <source>
        <dbReference type="ARBA" id="ARBA00022989"/>
    </source>
</evidence>
<dbReference type="Proteomes" id="UP000278746">
    <property type="component" value="Unassembled WGS sequence"/>
</dbReference>
<comment type="caution">
    <text evidence="6">The sequence shown here is derived from an EMBL/GenBank/DDBJ whole genome shotgun (WGS) entry which is preliminary data.</text>
</comment>
<evidence type="ECO:0000256" key="5">
    <source>
        <dbReference type="SAM" id="Phobius"/>
    </source>
</evidence>
<dbReference type="PANTHER" id="PTHR43847">
    <property type="entry name" value="BLL3993 PROTEIN"/>
    <property type="match status" value="1"/>
</dbReference>
<dbReference type="GO" id="GO:0004671">
    <property type="term" value="F:protein C-terminal S-isoprenylcysteine carboxyl O-methyltransferase activity"/>
    <property type="evidence" value="ECO:0007669"/>
    <property type="project" value="InterPro"/>
</dbReference>
<name>A0A3M7TM72_9BACI</name>
<dbReference type="EMBL" id="RHIB01000003">
    <property type="protein sequence ID" value="RNA66711.1"/>
    <property type="molecule type" value="Genomic_DNA"/>
</dbReference>
<evidence type="ECO:0000256" key="1">
    <source>
        <dbReference type="ARBA" id="ARBA00004141"/>
    </source>
</evidence>
<dbReference type="InterPro" id="IPR007269">
    <property type="entry name" value="ICMT_MeTrfase"/>
</dbReference>
<dbReference type="Pfam" id="PF04140">
    <property type="entry name" value="ICMT"/>
    <property type="match status" value="1"/>
</dbReference>
<keyword evidence="3 5" id="KW-1133">Transmembrane helix</keyword>
<keyword evidence="7" id="KW-1185">Reference proteome</keyword>
<sequence>MLFWTLIGIVIAQRGIELVVAKSNERWMLSKGAKEFGQTHYKWIVLMHAGFFAFLAVEVLLFGKTAAPFWAVPFTLFLMAQAGRLWALSSLGRFWNTKVIVLPGAELVKRGPYRFLSHPNYVIVALEFLVIPLIFQAYATLVIFTLLNALILLKIRIPEEEKALGWAINQKT</sequence>
<comment type="subcellular location">
    <subcellularLocation>
        <location evidence="1">Membrane</location>
        <topology evidence="1">Multi-pass membrane protein</topology>
    </subcellularLocation>
</comment>
<feature type="transmembrane region" description="Helical" evidence="5">
    <location>
        <begin position="45"/>
        <end position="62"/>
    </location>
</feature>
<protein>
    <recommendedName>
        <fullName evidence="8">Isoprenylcysteine carboxyl methyltransferase</fullName>
    </recommendedName>
</protein>
<dbReference type="PANTHER" id="PTHR43847:SF1">
    <property type="entry name" value="BLL3993 PROTEIN"/>
    <property type="match status" value="1"/>
</dbReference>
<evidence type="ECO:0000256" key="4">
    <source>
        <dbReference type="ARBA" id="ARBA00023136"/>
    </source>
</evidence>
<gene>
    <name evidence="6" type="ORF">EBO34_15965</name>
</gene>
<feature type="transmembrane region" description="Helical" evidence="5">
    <location>
        <begin position="69"/>
        <end position="87"/>
    </location>
</feature>
<evidence type="ECO:0000313" key="6">
    <source>
        <dbReference type="EMBL" id="RNA66711.1"/>
    </source>
</evidence>
<proteinExistence type="predicted"/>
<dbReference type="GO" id="GO:0016020">
    <property type="term" value="C:membrane"/>
    <property type="evidence" value="ECO:0007669"/>
    <property type="project" value="UniProtKB-SubCell"/>
</dbReference>